<feature type="transmembrane region" description="Helical" evidence="1">
    <location>
        <begin position="9"/>
        <end position="28"/>
    </location>
</feature>
<keyword evidence="1" id="KW-0472">Membrane</keyword>
<dbReference type="AlphaFoldDB" id="A0A4D7K0C0"/>
<keyword evidence="3" id="KW-1185">Reference proteome</keyword>
<keyword evidence="1" id="KW-1133">Transmembrane helix</keyword>
<sequence>MVNTIIIKYICYIYIVMKNIFIVIIIFITSTCQIKASHIVGGEITLQHQNGFNYKVIMTLYFDQVNGLPGAEDQEVTLYLWEKRTGAMRTSITMPQFSNNLVEYSQPECVDARLLTKKIVYEATIYLDPERYNDQEGYYITWARCCRNYVIDNIFSSDPETGGIGAGQTFYTEFPAVVDENGIPTNNSTPINFEPLRDYACVNRYFEADFSGIDTDGDSLAYSLVHPLSVVEAVPLPPATPAPYPEVVFQPGYSLENMIPGNPEISISNEGLLFLNPSLTGLFVFAVKVEEFRNGKKIGEVRRDFQMLIIDCPTEGNKPKLTVNEPETNEITDNDIEVVFSGEDQTCLEFFIQDEDGGENVEIKAIPVNFSASDIDGLFSIKSGFLNGSEDTLKTSICIPDCPYIINEPMIIDFVAIDDNCPQPLSDTLRISLTIIRQDNVAPELNLDRTEVTIAPGDNFVLPFDAYDFDSDSIFAQLFGLNTRDLPDSLKFEYLSRFDELNGVLSWSPECSDLNPGLSPVSFDMQILVKDVDKCNPKFDTATVSITLADDESNFDGYEPANVITANGDGINDAFVSCEFGDCDNSFILPPDNCSNQYEGITIVNRWGQEVYHTKERDFYWDGNDNSAGIYFYEIKYSNRSYKGHISLLRGN</sequence>
<evidence type="ECO:0000256" key="1">
    <source>
        <dbReference type="SAM" id="Phobius"/>
    </source>
</evidence>
<evidence type="ECO:0000313" key="2">
    <source>
        <dbReference type="EMBL" id="QCK16405.1"/>
    </source>
</evidence>
<proteinExistence type="predicted"/>
<dbReference type="Proteomes" id="UP000298616">
    <property type="component" value="Chromosome"/>
</dbReference>
<reference evidence="2 3" key="1">
    <citation type="submission" date="2018-04" db="EMBL/GenBank/DDBJ databases">
        <title>Complete genome uncultured novel isolate.</title>
        <authorList>
            <person name="Merlino G."/>
        </authorList>
    </citation>
    <scope>NUCLEOTIDE SEQUENCE [LARGE SCALE GENOMIC DNA]</scope>
    <source>
        <strain evidence="3">R1DC9</strain>
    </source>
</reference>
<evidence type="ECO:0008006" key="4">
    <source>
        <dbReference type="Google" id="ProtNLM"/>
    </source>
</evidence>
<dbReference type="EMBL" id="CP028923">
    <property type="protein sequence ID" value="QCK16405.1"/>
    <property type="molecule type" value="Genomic_DNA"/>
</dbReference>
<dbReference type="OrthoDB" id="1490014at2"/>
<keyword evidence="1" id="KW-0812">Transmembrane</keyword>
<evidence type="ECO:0000313" key="3">
    <source>
        <dbReference type="Proteomes" id="UP000298616"/>
    </source>
</evidence>
<gene>
    <name evidence="2" type="ORF">DCC35_17530</name>
</gene>
<dbReference type="KEGG" id="fpf:DCC35_17530"/>
<dbReference type="Pfam" id="PF13585">
    <property type="entry name" value="CHU_C"/>
    <property type="match status" value="1"/>
</dbReference>
<name>A0A4D7K0C0_9BACT</name>
<protein>
    <recommendedName>
        <fullName evidence="4">Gliding motility-associated C-terminal domain-containing protein</fullName>
    </recommendedName>
</protein>
<organism evidence="2 3">
    <name type="scientific">Mangrovivirga cuniculi</name>
    <dbReference type="NCBI Taxonomy" id="2715131"/>
    <lineage>
        <taxon>Bacteria</taxon>
        <taxon>Pseudomonadati</taxon>
        <taxon>Bacteroidota</taxon>
        <taxon>Cytophagia</taxon>
        <taxon>Cytophagales</taxon>
        <taxon>Mangrovivirgaceae</taxon>
        <taxon>Mangrovivirga</taxon>
    </lineage>
</organism>
<accession>A0A4D7K0C0</accession>